<dbReference type="Ensembl" id="ENSRBIT00000066575.1">
    <property type="protein sequence ID" value="ENSRBIP00000042532.1"/>
    <property type="gene ID" value="ENSRBIG00000044526.1"/>
</dbReference>
<dbReference type="SMART" id="SM00239">
    <property type="entry name" value="C2"/>
    <property type="match status" value="2"/>
</dbReference>
<dbReference type="CDD" id="cd08684">
    <property type="entry name" value="C2A_Tac2-N"/>
    <property type="match status" value="1"/>
</dbReference>
<dbReference type="CTD" id="123036"/>
<dbReference type="Gene3D" id="2.60.40.150">
    <property type="entry name" value="C2 domain"/>
    <property type="match status" value="2"/>
</dbReference>
<feature type="domain" description="C2" evidence="2">
    <location>
        <begin position="223"/>
        <end position="342"/>
    </location>
</feature>
<dbReference type="PROSITE" id="PS50004">
    <property type="entry name" value="C2"/>
    <property type="match status" value="2"/>
</dbReference>
<dbReference type="InterPro" id="IPR035892">
    <property type="entry name" value="C2_domain_sf"/>
</dbReference>
<dbReference type="PANTHER" id="PTHR46887:SF1">
    <property type="entry name" value="TANDEM C2 DOMAINS NUCLEAR PROTEIN"/>
    <property type="match status" value="1"/>
</dbReference>
<organism evidence="3 4">
    <name type="scientific">Rhinopithecus bieti</name>
    <name type="common">Black snub-nosed monkey</name>
    <name type="synonym">Pygathrix bieti</name>
    <dbReference type="NCBI Taxonomy" id="61621"/>
    <lineage>
        <taxon>Eukaryota</taxon>
        <taxon>Metazoa</taxon>
        <taxon>Chordata</taxon>
        <taxon>Craniata</taxon>
        <taxon>Vertebrata</taxon>
        <taxon>Euteleostomi</taxon>
        <taxon>Mammalia</taxon>
        <taxon>Eutheria</taxon>
        <taxon>Euarchontoglires</taxon>
        <taxon>Primates</taxon>
        <taxon>Haplorrhini</taxon>
        <taxon>Catarrhini</taxon>
        <taxon>Cercopithecidae</taxon>
        <taxon>Colobinae</taxon>
        <taxon>Rhinopithecus</taxon>
    </lineage>
</organism>
<dbReference type="Pfam" id="PF00168">
    <property type="entry name" value="C2"/>
    <property type="match status" value="2"/>
</dbReference>
<evidence type="ECO:0000259" key="2">
    <source>
        <dbReference type="PROSITE" id="PS50004"/>
    </source>
</evidence>
<dbReference type="STRING" id="61621.ENSRBIP00000042532"/>
<dbReference type="InterPro" id="IPR000008">
    <property type="entry name" value="C2_dom"/>
</dbReference>
<dbReference type="Proteomes" id="UP000233180">
    <property type="component" value="Unassembled WGS sequence"/>
</dbReference>
<dbReference type="GO" id="GO:0005634">
    <property type="term" value="C:nucleus"/>
    <property type="evidence" value="ECO:0007669"/>
    <property type="project" value="Ensembl"/>
</dbReference>
<dbReference type="InterPro" id="IPR037786">
    <property type="entry name" value="C2A_Tac2-N"/>
</dbReference>
<dbReference type="InterPro" id="IPR030542">
    <property type="entry name" value="Tac2-N"/>
</dbReference>
<proteinExistence type="predicted"/>
<evidence type="ECO:0000256" key="1">
    <source>
        <dbReference type="SAM" id="MobiDB-lite"/>
    </source>
</evidence>
<dbReference type="GeneID" id="108519110"/>
<evidence type="ECO:0000313" key="3">
    <source>
        <dbReference type="Ensembl" id="ENSRBIP00000042532.1"/>
    </source>
</evidence>
<feature type="region of interest" description="Disordered" evidence="1">
    <location>
        <begin position="189"/>
        <end position="215"/>
    </location>
</feature>
<accession>A0A2K6N3I6</accession>
<dbReference type="PANTHER" id="PTHR46887">
    <property type="entry name" value="TANDEM C2 DOMAINS NUCLEAR PROTEIN"/>
    <property type="match status" value="1"/>
</dbReference>
<sequence>MATEFIKSCCGGCFYGETEKHNFSVERDFKAAVPNSQNATISVPPLTSVSVKPQVGCTEDYLLSKLPSDGKEVPFVVPKFKLSYIQPRTQETPSRMEELEASARASFGDRKVELSSSSQHGPSYDVYNPFYMYQHISPDLSRRFPPRSEVTRLYGSVCDLRTSKLPGSPGLSKSMFDLTSSSQRFIQRHDSLSSVPSSSSSRKNSQGSNRSLDTITLSGDERDFGRLNVKLFYNSSVEQIWITVLQCRDLSWPSSYGDTPTVSIKGILTLPKPVHFKSSAKEGSNAIEFMETFVFAIKLQSLQTVRLVFKIQTQTPRKKTIGECSLSLRTLSTREMDYSLDITPPSKISVCHAELELGTCFQAVNSRIQLQILEAQYLPSSSTPLTLSFFVKVGMFSSGELIYKKKTRLLKASNGRVKWGETMIFHLCRVKRHCFLIKVYSRSSVRRKHFVGQIWISEDSNNIEAVNQWKETVINPEKVVIKWHKLTPS</sequence>
<gene>
    <name evidence="3" type="primary">TC2N</name>
</gene>
<keyword evidence="4" id="KW-1185">Reference proteome</keyword>
<feature type="compositionally biased region" description="Low complexity" evidence="1">
    <location>
        <begin position="192"/>
        <end position="211"/>
    </location>
</feature>
<evidence type="ECO:0000313" key="4">
    <source>
        <dbReference type="Proteomes" id="UP000233180"/>
    </source>
</evidence>
<reference evidence="3" key="3">
    <citation type="submission" date="2025-09" db="UniProtKB">
        <authorList>
            <consortium name="Ensembl"/>
        </authorList>
    </citation>
    <scope>IDENTIFICATION</scope>
</reference>
<accession>A0AAJ7GMN6</accession>
<reference evidence="3" key="2">
    <citation type="submission" date="2025-08" db="UniProtKB">
        <authorList>
            <consortium name="Ensembl"/>
        </authorList>
    </citation>
    <scope>IDENTIFICATION</scope>
</reference>
<name>A0A2K6N3I6_RHIBE</name>
<dbReference type="OMA" id="QSSARCT"/>
<dbReference type="GeneTree" id="ENSGT00390000009196"/>
<reference evidence="3 4" key="1">
    <citation type="submission" date="2016-06" db="EMBL/GenBank/DDBJ databases">
        <title>Genome of Rhinopithecus bieti.</title>
        <authorList>
            <person name="Wu"/>
            <person name="C.-I. and Zhang"/>
            <person name="Y."/>
        </authorList>
    </citation>
    <scope>NUCLEOTIDE SEQUENCE</scope>
</reference>
<dbReference type="KEGG" id="rbb:108519110"/>
<feature type="domain" description="C2" evidence="2">
    <location>
        <begin position="344"/>
        <end position="470"/>
    </location>
</feature>
<dbReference type="AlphaFoldDB" id="A0A2K6N3I6"/>
<dbReference type="SUPFAM" id="SSF49562">
    <property type="entry name" value="C2 domain (Calcium/lipid-binding domain, CaLB)"/>
    <property type="match status" value="2"/>
</dbReference>
<dbReference type="OrthoDB" id="9936710at2759"/>
<dbReference type="RefSeq" id="XP_017713398.1">
    <property type="nucleotide sequence ID" value="XM_017857909.1"/>
</dbReference>
<protein>
    <submittedName>
        <fullName evidence="3">Tandem C2 domains, nuclear</fullName>
    </submittedName>
</protein>